<proteinExistence type="inferred from homology"/>
<dbReference type="PANTHER" id="PTHR42789">
    <property type="entry name" value="D-ISOMER SPECIFIC 2-HYDROXYACID DEHYDROGENASE FAMILY PROTEIN (AFU_ORTHOLOGUE AFUA_6G10090)"/>
    <property type="match status" value="1"/>
</dbReference>
<accession>A0ABD6BSI5</accession>
<dbReference type="Pfam" id="PF01842">
    <property type="entry name" value="ACT"/>
    <property type="match status" value="1"/>
</dbReference>
<dbReference type="Pfam" id="PF02826">
    <property type="entry name" value="2-Hacid_dh_C"/>
    <property type="match status" value="1"/>
</dbReference>
<protein>
    <recommendedName>
        <fullName evidence="4">D-3-phosphoglycerate dehydrogenase</fullName>
        <ecNumber evidence="3">1.1.1.95</ecNumber>
    </recommendedName>
</protein>
<dbReference type="Gene3D" id="3.30.1330.90">
    <property type="entry name" value="D-3-phosphoglycerate dehydrogenase, domain 3"/>
    <property type="match status" value="1"/>
</dbReference>
<feature type="non-terminal residue" evidence="10">
    <location>
        <position position="1"/>
    </location>
</feature>
<dbReference type="InterPro" id="IPR050857">
    <property type="entry name" value="D-2-hydroxyacid_DH"/>
</dbReference>
<dbReference type="InterPro" id="IPR045626">
    <property type="entry name" value="PGDH_ASB_dom"/>
</dbReference>
<dbReference type="CDD" id="cd04902">
    <property type="entry name" value="ACT_3PGDH-xct"/>
    <property type="match status" value="1"/>
</dbReference>
<evidence type="ECO:0000313" key="10">
    <source>
        <dbReference type="EMBL" id="MFD1567133.1"/>
    </source>
</evidence>
<dbReference type="RefSeq" id="WP_379821603.1">
    <property type="nucleotide sequence ID" value="NZ_JBHUCZ010000002.1"/>
</dbReference>
<dbReference type="SUPFAM" id="SSF55021">
    <property type="entry name" value="ACT-like"/>
    <property type="match status" value="1"/>
</dbReference>
<evidence type="ECO:0000256" key="6">
    <source>
        <dbReference type="ARBA" id="ARBA00023027"/>
    </source>
</evidence>
<dbReference type="EMBL" id="JBHUCZ010000002">
    <property type="protein sequence ID" value="MFD1567133.1"/>
    <property type="molecule type" value="Genomic_DNA"/>
</dbReference>
<comment type="caution">
    <text evidence="10">The sequence shown here is derived from an EMBL/GenBank/DDBJ whole genome shotgun (WGS) entry which is preliminary data.</text>
</comment>
<dbReference type="Pfam" id="PF19304">
    <property type="entry name" value="PGDH_inter"/>
    <property type="match status" value="1"/>
</dbReference>
<dbReference type="InterPro" id="IPR006140">
    <property type="entry name" value="D-isomer_DH_NAD-bd"/>
</dbReference>
<feature type="domain" description="ACT" evidence="9">
    <location>
        <begin position="218"/>
        <end position="292"/>
    </location>
</feature>
<evidence type="ECO:0000256" key="4">
    <source>
        <dbReference type="ARBA" id="ARBA00021582"/>
    </source>
</evidence>
<dbReference type="SUPFAM" id="SSF51735">
    <property type="entry name" value="NAD(P)-binding Rossmann-fold domains"/>
    <property type="match status" value="1"/>
</dbReference>
<dbReference type="AlphaFoldDB" id="A0ABD6BSI5"/>
<dbReference type="InterPro" id="IPR036291">
    <property type="entry name" value="NAD(P)-bd_dom_sf"/>
</dbReference>
<dbReference type="PANTHER" id="PTHR42789:SF1">
    <property type="entry name" value="D-ISOMER SPECIFIC 2-HYDROXYACID DEHYDROGENASE FAMILY PROTEIN (AFU_ORTHOLOGUE AFUA_6G10090)"/>
    <property type="match status" value="1"/>
</dbReference>
<dbReference type="FunFam" id="3.30.1330.90:FF:000003">
    <property type="entry name" value="D-3-phosphoglycerate dehydrogenase"/>
    <property type="match status" value="1"/>
</dbReference>
<evidence type="ECO:0000256" key="7">
    <source>
        <dbReference type="ARBA" id="ARBA00023299"/>
    </source>
</evidence>
<evidence type="ECO:0000256" key="2">
    <source>
        <dbReference type="ARBA" id="ARBA00005854"/>
    </source>
</evidence>
<sequence length="292" mass="30759">EEAVAEAVDDGVVAGAALDVFAKEPLPADSPLREAEEIVLTPHLGASTAEAQEHVAVATAEQVLAAFAGEPVMNALNAPSVDESAFPRIEPYIGLAETAGRVAAELFDGRIEEIGVSYAGEIAEEDVELITASAQQGAFAPLEWQVNAVNAPRVAEERGVDVTESKTRSSDDFRSLLTVTVGDGDDELSVSGTLFTGEEPRLVSIDGYRVDALPHGHMLVARNEDAPGVIGLIGTVLGEHGVNIAGMYNARETIGGEALTVYSLDDDMPDAAVTELEADDRIMEIREIHLSD</sequence>
<keyword evidence="7" id="KW-0028">Amino-acid biosynthesis</keyword>
<gene>
    <name evidence="10" type="ORF">ACFSAU_06480</name>
</gene>
<comment type="pathway">
    <text evidence="1">Amino-acid biosynthesis; L-serine biosynthesis; L-serine from 3-phospho-D-glycerate: step 1/3.</text>
</comment>
<evidence type="ECO:0000259" key="9">
    <source>
        <dbReference type="PROSITE" id="PS51671"/>
    </source>
</evidence>
<organism evidence="10 11">
    <name type="scientific">Halolamina litorea</name>
    <dbReference type="NCBI Taxonomy" id="1515593"/>
    <lineage>
        <taxon>Archaea</taxon>
        <taxon>Methanobacteriati</taxon>
        <taxon>Methanobacteriota</taxon>
        <taxon>Stenosarchaea group</taxon>
        <taxon>Halobacteria</taxon>
        <taxon>Halobacteriales</taxon>
        <taxon>Haloferacaceae</taxon>
    </lineage>
</organism>
<keyword evidence="6" id="KW-0520">NAD</keyword>
<dbReference type="GO" id="GO:0006564">
    <property type="term" value="P:L-serine biosynthetic process"/>
    <property type="evidence" value="ECO:0007669"/>
    <property type="project" value="UniProtKB-KW"/>
</dbReference>
<dbReference type="PROSITE" id="PS51671">
    <property type="entry name" value="ACT"/>
    <property type="match status" value="1"/>
</dbReference>
<dbReference type="InterPro" id="IPR029009">
    <property type="entry name" value="ASB_dom_sf"/>
</dbReference>
<comment type="catalytic activity">
    <reaction evidence="8">
        <text>(2R)-3-phosphoglycerate + NAD(+) = 3-phosphooxypyruvate + NADH + H(+)</text>
        <dbReference type="Rhea" id="RHEA:12641"/>
        <dbReference type="ChEBI" id="CHEBI:15378"/>
        <dbReference type="ChEBI" id="CHEBI:18110"/>
        <dbReference type="ChEBI" id="CHEBI:57540"/>
        <dbReference type="ChEBI" id="CHEBI:57945"/>
        <dbReference type="ChEBI" id="CHEBI:58272"/>
        <dbReference type="EC" id="1.1.1.95"/>
    </reaction>
</comment>
<dbReference type="InterPro" id="IPR045865">
    <property type="entry name" value="ACT-like_dom_sf"/>
</dbReference>
<dbReference type="GO" id="GO:0004617">
    <property type="term" value="F:phosphoglycerate dehydrogenase activity"/>
    <property type="evidence" value="ECO:0007669"/>
    <property type="project" value="UniProtKB-EC"/>
</dbReference>
<keyword evidence="5" id="KW-0560">Oxidoreductase</keyword>
<evidence type="ECO:0000256" key="3">
    <source>
        <dbReference type="ARBA" id="ARBA00013143"/>
    </source>
</evidence>
<dbReference type="Gene3D" id="3.40.50.720">
    <property type="entry name" value="NAD(P)-binding Rossmann-like Domain"/>
    <property type="match status" value="2"/>
</dbReference>
<evidence type="ECO:0000256" key="1">
    <source>
        <dbReference type="ARBA" id="ARBA00005216"/>
    </source>
</evidence>
<evidence type="ECO:0000256" key="5">
    <source>
        <dbReference type="ARBA" id="ARBA00023002"/>
    </source>
</evidence>
<keyword evidence="11" id="KW-1185">Reference proteome</keyword>
<comment type="similarity">
    <text evidence="2">Belongs to the D-isomer specific 2-hydroxyacid dehydrogenase family.</text>
</comment>
<dbReference type="InterPro" id="IPR002912">
    <property type="entry name" value="ACT_dom"/>
</dbReference>
<dbReference type="SUPFAM" id="SSF143548">
    <property type="entry name" value="Serine metabolism enzymes domain"/>
    <property type="match status" value="1"/>
</dbReference>
<reference evidence="10 11" key="1">
    <citation type="journal article" date="2019" name="Int. J. Syst. Evol. Microbiol.">
        <title>The Global Catalogue of Microorganisms (GCM) 10K type strain sequencing project: providing services to taxonomists for standard genome sequencing and annotation.</title>
        <authorList>
            <consortium name="The Broad Institute Genomics Platform"/>
            <consortium name="The Broad Institute Genome Sequencing Center for Infectious Disease"/>
            <person name="Wu L."/>
            <person name="Ma J."/>
        </authorList>
    </citation>
    <scope>NUCLEOTIDE SEQUENCE [LARGE SCALE GENOMIC DNA]</scope>
    <source>
        <strain evidence="10 11">CGMCC 1.12859</strain>
    </source>
</reference>
<dbReference type="EC" id="1.1.1.95" evidence="3"/>
<dbReference type="Gene3D" id="3.30.70.260">
    <property type="match status" value="1"/>
</dbReference>
<dbReference type="Proteomes" id="UP001597139">
    <property type="component" value="Unassembled WGS sequence"/>
</dbReference>
<evidence type="ECO:0000256" key="8">
    <source>
        <dbReference type="ARBA" id="ARBA00048731"/>
    </source>
</evidence>
<keyword evidence="7" id="KW-0718">Serine biosynthesis</keyword>
<evidence type="ECO:0000313" key="11">
    <source>
        <dbReference type="Proteomes" id="UP001597139"/>
    </source>
</evidence>
<name>A0ABD6BSI5_9EURY</name>